<sequence>MPVTHIVLVKLPQATAEDFKTLSDGFNSLATDCKKPDGSTYILSVKGGLENSPEAAILNKGFTHGWVVEFASKEDRDYYILEDPVHAAYATELVKAAGSVENVLVFDFVPGN</sequence>
<dbReference type="eggNOG" id="ENOG502S73V">
    <property type="taxonomic scope" value="Eukaryota"/>
</dbReference>
<comment type="subunit">
    <text evidence="1">Homodimer.</text>
</comment>
<keyword evidence="4" id="KW-1185">Reference proteome</keyword>
<evidence type="ECO:0000256" key="1">
    <source>
        <dbReference type="ARBA" id="ARBA00011738"/>
    </source>
</evidence>
<evidence type="ECO:0000259" key="2">
    <source>
        <dbReference type="PROSITE" id="PS51502"/>
    </source>
</evidence>
<accession>U4L875</accession>
<dbReference type="OrthoDB" id="1601230at2759"/>
<dbReference type="STRING" id="1076935.U4L875"/>
<gene>
    <name evidence="3" type="ORF">PCON_13177</name>
</gene>
<dbReference type="PANTHER" id="PTHR33178">
    <property type="match status" value="1"/>
</dbReference>
<evidence type="ECO:0000313" key="3">
    <source>
        <dbReference type="EMBL" id="CCX13584.1"/>
    </source>
</evidence>
<reference evidence="3 4" key="1">
    <citation type="journal article" date="2013" name="PLoS Genet.">
        <title>The genome and development-dependent transcriptomes of Pyronema confluens: a window into fungal evolution.</title>
        <authorList>
            <person name="Traeger S."/>
            <person name="Altegoer F."/>
            <person name="Freitag M."/>
            <person name="Gabaldon T."/>
            <person name="Kempken F."/>
            <person name="Kumar A."/>
            <person name="Marcet-Houben M."/>
            <person name="Poggeler S."/>
            <person name="Stajich J.E."/>
            <person name="Nowrousian M."/>
        </authorList>
    </citation>
    <scope>NUCLEOTIDE SEQUENCE [LARGE SCALE GENOMIC DNA]</scope>
    <source>
        <strain evidence="4">CBS 100304</strain>
        <tissue evidence="3">Vegetative mycelium</tissue>
    </source>
</reference>
<feature type="domain" description="Stress-response A/B barrel" evidence="2">
    <location>
        <begin position="3"/>
        <end position="108"/>
    </location>
</feature>
<dbReference type="SUPFAM" id="SSF54909">
    <property type="entry name" value="Dimeric alpha+beta barrel"/>
    <property type="match status" value="1"/>
</dbReference>
<dbReference type="OMA" id="QMAGRNI"/>
<dbReference type="AlphaFoldDB" id="U4L875"/>
<dbReference type="PROSITE" id="PS51502">
    <property type="entry name" value="S_R_A_B_BARREL"/>
    <property type="match status" value="1"/>
</dbReference>
<dbReference type="InterPro" id="IPR044662">
    <property type="entry name" value="HS1/DABB1-like"/>
</dbReference>
<dbReference type="Proteomes" id="UP000018144">
    <property type="component" value="Unassembled WGS sequence"/>
</dbReference>
<name>U4L875_PYROM</name>
<organism evidence="3 4">
    <name type="scientific">Pyronema omphalodes (strain CBS 100304)</name>
    <name type="common">Pyronema confluens</name>
    <dbReference type="NCBI Taxonomy" id="1076935"/>
    <lineage>
        <taxon>Eukaryota</taxon>
        <taxon>Fungi</taxon>
        <taxon>Dikarya</taxon>
        <taxon>Ascomycota</taxon>
        <taxon>Pezizomycotina</taxon>
        <taxon>Pezizomycetes</taxon>
        <taxon>Pezizales</taxon>
        <taxon>Pyronemataceae</taxon>
        <taxon>Pyronema</taxon>
    </lineage>
</organism>
<dbReference type="SMART" id="SM00886">
    <property type="entry name" value="Dabb"/>
    <property type="match status" value="1"/>
</dbReference>
<dbReference type="Gene3D" id="3.30.70.100">
    <property type="match status" value="1"/>
</dbReference>
<proteinExistence type="predicted"/>
<evidence type="ECO:0000313" key="4">
    <source>
        <dbReference type="Proteomes" id="UP000018144"/>
    </source>
</evidence>
<dbReference type="InterPro" id="IPR011008">
    <property type="entry name" value="Dimeric_a/b-barrel"/>
</dbReference>
<dbReference type="InterPro" id="IPR013097">
    <property type="entry name" value="Dabb"/>
</dbReference>
<dbReference type="Pfam" id="PF07876">
    <property type="entry name" value="Dabb"/>
    <property type="match status" value="1"/>
</dbReference>
<dbReference type="EMBL" id="HF935853">
    <property type="protein sequence ID" value="CCX13584.1"/>
    <property type="molecule type" value="Genomic_DNA"/>
</dbReference>
<protein>
    <submittedName>
        <fullName evidence="3">Similar to stress responsive a b barrel domain containing protein [Grosmannia clavigera kw1407] acc. no. EFX03226</fullName>
    </submittedName>
</protein>
<dbReference type="PANTHER" id="PTHR33178:SF10">
    <property type="entry name" value="STRESS-RESPONSE A_B BARREL DOMAIN-CONTAINING PROTEIN"/>
    <property type="match status" value="1"/>
</dbReference>